<proteinExistence type="predicted"/>
<gene>
    <name evidence="1" type="ORF">HMPREF0591_6452</name>
</gene>
<organism evidence="1 2">
    <name type="scientific">Mycobacterium parascrofulaceum ATCC BAA-614</name>
    <dbReference type="NCBI Taxonomy" id="525368"/>
    <lineage>
        <taxon>Bacteria</taxon>
        <taxon>Bacillati</taxon>
        <taxon>Actinomycetota</taxon>
        <taxon>Actinomycetes</taxon>
        <taxon>Mycobacteriales</taxon>
        <taxon>Mycobacteriaceae</taxon>
        <taxon>Mycobacterium</taxon>
        <taxon>Mycobacterium simiae complex</taxon>
    </lineage>
</organism>
<evidence type="ECO:0000313" key="2">
    <source>
        <dbReference type="Proteomes" id="UP000003653"/>
    </source>
</evidence>
<dbReference type="EMBL" id="ADNV01000404">
    <property type="protein sequence ID" value="EFG73671.1"/>
    <property type="molecule type" value="Genomic_DNA"/>
</dbReference>
<name>D5PJV8_9MYCO</name>
<dbReference type="Proteomes" id="UP000003653">
    <property type="component" value="Unassembled WGS sequence"/>
</dbReference>
<protein>
    <submittedName>
        <fullName evidence="1">Uncharacterized protein</fullName>
    </submittedName>
</protein>
<accession>D5PJV8</accession>
<dbReference type="AlphaFoldDB" id="D5PJV8"/>
<keyword evidence="2" id="KW-1185">Reference proteome</keyword>
<sequence>MPVRLEALRAGRPVNVPTGSLPGWARAGAPRRKGRFGFATIYPARAVMGPGDTIVWSDVDWARVFLEEIGEA</sequence>
<dbReference type="HOGENOM" id="CLU_2718055_0_0_11"/>
<comment type="caution">
    <text evidence="1">The sequence shown here is derived from an EMBL/GenBank/DDBJ whole genome shotgun (WGS) entry which is preliminary data.</text>
</comment>
<evidence type="ECO:0000313" key="1">
    <source>
        <dbReference type="EMBL" id="EFG73671.1"/>
    </source>
</evidence>
<reference evidence="1 2" key="1">
    <citation type="submission" date="2010-04" db="EMBL/GenBank/DDBJ databases">
        <authorList>
            <person name="Muzny D."/>
            <person name="Qin X."/>
            <person name="Deng J."/>
            <person name="Jiang H."/>
            <person name="Liu Y."/>
            <person name="Qu J."/>
            <person name="Song X.-Z."/>
            <person name="Zhang L."/>
            <person name="Thornton R."/>
            <person name="Coyle M."/>
            <person name="Francisco L."/>
            <person name="Jackson L."/>
            <person name="Javaid M."/>
            <person name="Korchina V."/>
            <person name="Kovar C."/>
            <person name="Mata R."/>
            <person name="Mathew T."/>
            <person name="Ngo R."/>
            <person name="Nguyen L."/>
            <person name="Nguyen N."/>
            <person name="Okwuonu G."/>
            <person name="Ongeri F."/>
            <person name="Pham C."/>
            <person name="Simmons D."/>
            <person name="Wilczek-Boney K."/>
            <person name="Hale W."/>
            <person name="Jakkamsetti A."/>
            <person name="Pham P."/>
            <person name="Ruth R."/>
            <person name="San Lucas F."/>
            <person name="Warren J."/>
            <person name="Zhang J."/>
            <person name="Zhao Z."/>
            <person name="Zhou C."/>
            <person name="Zhu D."/>
            <person name="Lee S."/>
            <person name="Bess C."/>
            <person name="Blankenburg K."/>
            <person name="Forbes L."/>
            <person name="Fu Q."/>
            <person name="Gubbala S."/>
            <person name="Hirani K."/>
            <person name="Jayaseelan J.C."/>
            <person name="Lara F."/>
            <person name="Munidasa M."/>
            <person name="Palculict T."/>
            <person name="Patil S."/>
            <person name="Pu L.-L."/>
            <person name="Saada N."/>
            <person name="Tang L."/>
            <person name="Weissenberger G."/>
            <person name="Zhu Y."/>
            <person name="Hemphill L."/>
            <person name="Shang Y."/>
            <person name="Youmans B."/>
            <person name="Ayvaz T."/>
            <person name="Ross M."/>
            <person name="Santibanez J."/>
            <person name="Aqrawi P."/>
            <person name="Gross S."/>
            <person name="Joshi V."/>
            <person name="Fowler G."/>
            <person name="Nazareth L."/>
            <person name="Reid J."/>
            <person name="Worley K."/>
            <person name="Petrosino J."/>
            <person name="Highlander S."/>
            <person name="Gibbs R."/>
        </authorList>
    </citation>
    <scope>NUCLEOTIDE SEQUENCE [LARGE SCALE GENOMIC DNA]</scope>
    <source>
        <strain evidence="1 2">ATCC BAA-614</strain>
    </source>
</reference>